<dbReference type="AlphaFoldDB" id="A0A225NED7"/>
<organism evidence="1 2">
    <name type="scientific">Marinibacterium profundimaris</name>
    <dbReference type="NCBI Taxonomy" id="1679460"/>
    <lineage>
        <taxon>Bacteria</taxon>
        <taxon>Pseudomonadati</taxon>
        <taxon>Pseudomonadota</taxon>
        <taxon>Alphaproteobacteria</taxon>
        <taxon>Rhodobacterales</taxon>
        <taxon>Paracoccaceae</taxon>
        <taxon>Marinibacterium</taxon>
    </lineage>
</organism>
<dbReference type="Proteomes" id="UP000215377">
    <property type="component" value="Unassembled WGS sequence"/>
</dbReference>
<name>A0A225NED7_9RHOB</name>
<protein>
    <submittedName>
        <fullName evidence="1">Uncharacterized protein</fullName>
    </submittedName>
</protein>
<dbReference type="OrthoDB" id="8909923at2"/>
<proteinExistence type="predicted"/>
<evidence type="ECO:0000313" key="2">
    <source>
        <dbReference type="Proteomes" id="UP000215377"/>
    </source>
</evidence>
<dbReference type="RefSeq" id="WP_088652834.1">
    <property type="nucleotide sequence ID" value="NZ_AQQR01000030.1"/>
</dbReference>
<keyword evidence="2" id="KW-1185">Reference proteome</keyword>
<reference evidence="1 2" key="1">
    <citation type="submission" date="2013-04" db="EMBL/GenBank/DDBJ databases">
        <title>Oceanicola sp. 22II1-22F33 Genome Sequencing.</title>
        <authorList>
            <person name="Lai Q."/>
            <person name="Li G."/>
            <person name="Shao Z."/>
        </authorList>
    </citation>
    <scope>NUCLEOTIDE SEQUENCE [LARGE SCALE GENOMIC DNA]</scope>
    <source>
        <strain evidence="1 2">22II1-22F33</strain>
    </source>
</reference>
<sequence length="227" mass="26193">MINLSAGERDAIEDMDVDALRIAIEEARKAHSSTAVTRLQLYRLGAYVQEAERRFDLALANLRKANAAAKIASSEQAAIRAGWDLASAVDQMKSRARQERRDGERFYVDDHIHEPFTFRPEMTVSVSYRWRTTENDDWSYGRIIFHHHHVARPQPGAFAHRRKLTARQREKELSEALQREWYHMRDLALFSVRDFFRDGGNGADIPETFDAVTDRGSLNNSSLNFWA</sequence>
<comment type="caution">
    <text evidence="1">The sequence shown here is derived from an EMBL/GenBank/DDBJ whole genome shotgun (WGS) entry which is preliminary data.</text>
</comment>
<gene>
    <name evidence="1" type="ORF">ATO3_26410</name>
</gene>
<evidence type="ECO:0000313" key="1">
    <source>
        <dbReference type="EMBL" id="OWU67235.1"/>
    </source>
</evidence>
<dbReference type="EMBL" id="AQQR01000030">
    <property type="protein sequence ID" value="OWU67235.1"/>
    <property type="molecule type" value="Genomic_DNA"/>
</dbReference>
<accession>A0A225NED7</accession>